<dbReference type="STRING" id="1385699.A7A78_11810"/>
<dbReference type="GO" id="GO:0000455">
    <property type="term" value="P:enzyme-directed rRNA pseudouridine synthesis"/>
    <property type="evidence" value="ECO:0007669"/>
    <property type="project" value="UniProtKB-ARBA"/>
</dbReference>
<sequence>MSTQDNYDKGRGSNKPGKNARKKSMARGNAPLKSDSSSKKTSRQQDPTKPKLKFDKTGKEIGRREKPAQVVKKSNPEDGIRLNKYIANSGVCSRREADTYIATGLVTVNGKIINEMGYKVQLKDDVRFDGRRLNPEPNTYVLLNKPKGFSTTDSNAKGMTVMDLVANATTAKIKPFGRLGRNATGLLLFTNDDEFVQKFSKKGIPRLFHIELDKNLKAEHLKKIKEGFTVEGKEITVEEISYVDNSPKSEIGLKIKHTGNSIIRTIFENLGYDVVRVDCVTLGPLTKKDLPRGRWRTLTEKELNMFSMI</sequence>
<dbReference type="Gene3D" id="3.10.290.10">
    <property type="entry name" value="RNA-binding S4 domain"/>
    <property type="match status" value="1"/>
</dbReference>
<dbReference type="RefSeq" id="WP_068761554.1">
    <property type="nucleotide sequence ID" value="NZ_LXIE01000011.1"/>
</dbReference>
<dbReference type="Gene3D" id="3.30.70.580">
    <property type="entry name" value="Pseudouridine synthase I, catalytic domain, N-terminal subdomain"/>
    <property type="match status" value="1"/>
</dbReference>
<dbReference type="SMART" id="SM00363">
    <property type="entry name" value="S4"/>
    <property type="match status" value="1"/>
</dbReference>
<dbReference type="Gene3D" id="3.30.70.1560">
    <property type="entry name" value="Alpha-L RNA-binding motif"/>
    <property type="match status" value="1"/>
</dbReference>
<dbReference type="PANTHER" id="PTHR47683">
    <property type="entry name" value="PSEUDOURIDINE SYNTHASE FAMILY PROTEIN-RELATED"/>
    <property type="match status" value="1"/>
</dbReference>
<keyword evidence="2" id="KW-0413">Isomerase</keyword>
<dbReference type="PROSITE" id="PS50889">
    <property type="entry name" value="S4"/>
    <property type="match status" value="1"/>
</dbReference>
<evidence type="ECO:0000256" key="1">
    <source>
        <dbReference type="ARBA" id="ARBA00008348"/>
    </source>
</evidence>
<feature type="compositionally biased region" description="Basic and acidic residues" evidence="4">
    <location>
        <begin position="46"/>
        <end position="67"/>
    </location>
</feature>
<comment type="caution">
    <text evidence="6">The sequence shown here is derived from an EMBL/GenBank/DDBJ whole genome shotgun (WGS) entry which is preliminary data.</text>
</comment>
<dbReference type="InterPro" id="IPR020103">
    <property type="entry name" value="PsdUridine_synth_cat_dom_sf"/>
</dbReference>
<evidence type="ECO:0000313" key="6">
    <source>
        <dbReference type="EMBL" id="OAD91707.1"/>
    </source>
</evidence>
<feature type="region of interest" description="Disordered" evidence="4">
    <location>
        <begin position="1"/>
        <end position="76"/>
    </location>
</feature>
<dbReference type="InterPro" id="IPR050343">
    <property type="entry name" value="RsuA_PseudoU_synthase"/>
</dbReference>
<evidence type="ECO:0000256" key="2">
    <source>
        <dbReference type="ARBA" id="ARBA00023235"/>
    </source>
</evidence>
<keyword evidence="7" id="KW-1185">Reference proteome</keyword>
<evidence type="ECO:0000259" key="5">
    <source>
        <dbReference type="SMART" id="SM00363"/>
    </source>
</evidence>
<feature type="compositionally biased region" description="Basic and acidic residues" evidence="4">
    <location>
        <begin position="1"/>
        <end position="11"/>
    </location>
</feature>
<dbReference type="InterPro" id="IPR042092">
    <property type="entry name" value="PsdUridine_s_RsuA/RluB/E/F_cat"/>
</dbReference>
<dbReference type="InterPro" id="IPR036986">
    <property type="entry name" value="S4_RNA-bd_sf"/>
</dbReference>
<dbReference type="EMBL" id="LXIE01000011">
    <property type="protein sequence ID" value="OAD91707.1"/>
    <property type="molecule type" value="Genomic_DNA"/>
</dbReference>
<protein>
    <submittedName>
        <fullName evidence="6">Pseudouridylate synthase</fullName>
    </submittedName>
</protein>
<name>A0A1A9LF47_9FLAO</name>
<dbReference type="Proteomes" id="UP000077552">
    <property type="component" value="Unassembled WGS sequence"/>
</dbReference>
<dbReference type="GO" id="GO:0120159">
    <property type="term" value="F:rRNA pseudouridine synthase activity"/>
    <property type="evidence" value="ECO:0007669"/>
    <property type="project" value="UniProtKB-ARBA"/>
</dbReference>
<dbReference type="Pfam" id="PF00849">
    <property type="entry name" value="PseudoU_synth_2"/>
    <property type="match status" value="1"/>
</dbReference>
<dbReference type="SUPFAM" id="SSF55174">
    <property type="entry name" value="Alpha-L RNA-binding motif"/>
    <property type="match status" value="1"/>
</dbReference>
<dbReference type="InterPro" id="IPR006145">
    <property type="entry name" value="PsdUridine_synth_RsuA/RluA"/>
</dbReference>
<dbReference type="FunFam" id="3.10.290.10:FF:000003">
    <property type="entry name" value="Pseudouridine synthase"/>
    <property type="match status" value="1"/>
</dbReference>
<feature type="domain" description="RNA-binding S4" evidence="5">
    <location>
        <begin position="80"/>
        <end position="141"/>
    </location>
</feature>
<reference evidence="6 7" key="1">
    <citation type="submission" date="2016-05" db="EMBL/GenBank/DDBJ databases">
        <title>Genome sequencing of Vitellibacter soesokkakensis RSSK-12.</title>
        <authorList>
            <person name="Thevarajoo S."/>
            <person name="Selvaratnam C."/>
            <person name="Goh K.M."/>
            <person name="Chan K.-G."/>
            <person name="Chong C.S."/>
        </authorList>
    </citation>
    <scope>NUCLEOTIDE SEQUENCE [LARGE SCALE GENOMIC DNA]</scope>
    <source>
        <strain evidence="6 7">RSSK-12</strain>
    </source>
</reference>
<dbReference type="CDD" id="cd00165">
    <property type="entry name" value="S4"/>
    <property type="match status" value="1"/>
</dbReference>
<comment type="similarity">
    <text evidence="1">Belongs to the pseudouridine synthase RsuA family.</text>
</comment>
<dbReference type="GO" id="GO:0003723">
    <property type="term" value="F:RNA binding"/>
    <property type="evidence" value="ECO:0007669"/>
    <property type="project" value="UniProtKB-KW"/>
</dbReference>
<dbReference type="OrthoDB" id="9807213at2"/>
<proteinExistence type="inferred from homology"/>
<dbReference type="AlphaFoldDB" id="A0A1A9LF47"/>
<keyword evidence="3" id="KW-0694">RNA-binding</keyword>
<organism evidence="6 7">
    <name type="scientific">Aequorivita soesokkakensis</name>
    <dbReference type="NCBI Taxonomy" id="1385699"/>
    <lineage>
        <taxon>Bacteria</taxon>
        <taxon>Pseudomonadati</taxon>
        <taxon>Bacteroidota</taxon>
        <taxon>Flavobacteriia</taxon>
        <taxon>Flavobacteriales</taxon>
        <taxon>Flavobacteriaceae</taxon>
        <taxon>Aequorivita</taxon>
    </lineage>
</organism>
<dbReference type="InterPro" id="IPR020094">
    <property type="entry name" value="TruA/RsuA/RluB/E/F_N"/>
</dbReference>
<evidence type="ECO:0000313" key="7">
    <source>
        <dbReference type="Proteomes" id="UP000077552"/>
    </source>
</evidence>
<dbReference type="Pfam" id="PF01479">
    <property type="entry name" value="S4"/>
    <property type="match status" value="1"/>
</dbReference>
<evidence type="ECO:0000256" key="3">
    <source>
        <dbReference type="PROSITE-ProRule" id="PRU00182"/>
    </source>
</evidence>
<dbReference type="SUPFAM" id="SSF55120">
    <property type="entry name" value="Pseudouridine synthase"/>
    <property type="match status" value="1"/>
</dbReference>
<dbReference type="InterPro" id="IPR002942">
    <property type="entry name" value="S4_RNA-bd"/>
</dbReference>
<evidence type="ECO:0000256" key="4">
    <source>
        <dbReference type="SAM" id="MobiDB-lite"/>
    </source>
</evidence>
<dbReference type="PANTHER" id="PTHR47683:SF2">
    <property type="entry name" value="RNA-BINDING S4 DOMAIN-CONTAINING PROTEIN"/>
    <property type="match status" value="1"/>
</dbReference>
<gene>
    <name evidence="6" type="ORF">A7A78_11810</name>
</gene>
<accession>A0A1A9LF47</accession>